<comment type="caution">
    <text evidence="1">The sequence shown here is derived from an EMBL/GenBank/DDBJ whole genome shotgun (WGS) entry which is preliminary data.</text>
</comment>
<accession>A0A6V8N7J3</accession>
<evidence type="ECO:0000313" key="1">
    <source>
        <dbReference type="EMBL" id="GFO68350.1"/>
    </source>
</evidence>
<gene>
    <name evidence="1" type="ORF">GMLC_19290</name>
</gene>
<proteinExistence type="predicted"/>
<reference evidence="2" key="1">
    <citation type="submission" date="2020-06" db="EMBL/GenBank/DDBJ databases">
        <title>Draft genomic sequecing of Geomonas sp. Red745.</title>
        <authorList>
            <person name="Itoh H."/>
            <person name="Xu Z.X."/>
            <person name="Ushijima N."/>
            <person name="Masuda Y."/>
            <person name="Shiratori Y."/>
            <person name="Senoo K."/>
        </authorList>
    </citation>
    <scope>NUCLEOTIDE SEQUENCE [LARGE SCALE GENOMIC DNA]</scope>
    <source>
        <strain evidence="2">Red745</strain>
    </source>
</reference>
<name>A0A6V8N7J3_9BACT</name>
<sequence>MPDNLVNGLFALLGAAIAGLVGYASAIGAAVRKEKNQAVIEFQLSFQPTLAKIDPHLGLGINDYSFPGDTLVKILEEDFPRHVLAYQKYRQFLPKEKKLAFDLAWSEYCHHKSDDGKIYVHLRKYFNPATYADHLSERNDAIRNITILLSFAELNHKSPFEPE</sequence>
<dbReference type="EMBL" id="BLXZ01000003">
    <property type="protein sequence ID" value="GFO68350.1"/>
    <property type="molecule type" value="Genomic_DNA"/>
</dbReference>
<protein>
    <submittedName>
        <fullName evidence="1">Uncharacterized protein</fullName>
    </submittedName>
</protein>
<keyword evidence="2" id="KW-1185">Reference proteome</keyword>
<dbReference type="Proteomes" id="UP000587586">
    <property type="component" value="Unassembled WGS sequence"/>
</dbReference>
<evidence type="ECO:0000313" key="2">
    <source>
        <dbReference type="Proteomes" id="UP000587586"/>
    </source>
</evidence>
<dbReference type="RefSeq" id="WP_183360870.1">
    <property type="nucleotide sequence ID" value="NZ_BLXZ01000003.1"/>
</dbReference>
<dbReference type="AlphaFoldDB" id="A0A6V8N7J3"/>
<organism evidence="1 2">
    <name type="scientific">Geomonas limicola</name>
    <dbReference type="NCBI Taxonomy" id="2740186"/>
    <lineage>
        <taxon>Bacteria</taxon>
        <taxon>Pseudomonadati</taxon>
        <taxon>Thermodesulfobacteriota</taxon>
        <taxon>Desulfuromonadia</taxon>
        <taxon>Geobacterales</taxon>
        <taxon>Geobacteraceae</taxon>
        <taxon>Geomonas</taxon>
    </lineage>
</organism>